<dbReference type="InterPro" id="IPR043130">
    <property type="entry name" value="CDP-OH_PTrfase_TM_dom"/>
</dbReference>
<keyword evidence="16 18" id="KW-1208">Phospholipid metabolism</keyword>
<evidence type="ECO:0000256" key="20">
    <source>
        <dbReference type="SAM" id="Phobius"/>
    </source>
</evidence>
<evidence type="ECO:0000256" key="13">
    <source>
        <dbReference type="ARBA" id="ARBA00023136"/>
    </source>
</evidence>
<evidence type="ECO:0000256" key="8">
    <source>
        <dbReference type="ARBA" id="ARBA00022692"/>
    </source>
</evidence>
<dbReference type="GO" id="GO:0046872">
    <property type="term" value="F:metal ion binding"/>
    <property type="evidence" value="ECO:0007669"/>
    <property type="project" value="UniProtKB-KW"/>
</dbReference>
<evidence type="ECO:0000256" key="19">
    <source>
        <dbReference type="RuleBase" id="RU003750"/>
    </source>
</evidence>
<evidence type="ECO:0000256" key="6">
    <source>
        <dbReference type="ARBA" id="ARBA00022516"/>
    </source>
</evidence>
<dbReference type="EC" id="2.7.8.11" evidence="5 18"/>
<keyword evidence="10" id="KW-0460">Magnesium</keyword>
<dbReference type="PIRSF" id="PIRSF000848">
    <property type="entry name" value="CDP_diag_ino_3_P"/>
    <property type="match status" value="1"/>
</dbReference>
<dbReference type="Pfam" id="PF01066">
    <property type="entry name" value="CDP-OH_P_transf"/>
    <property type="match status" value="1"/>
</dbReference>
<keyword evidence="11 20" id="KW-1133">Transmembrane helix</keyword>
<dbReference type="GO" id="GO:0016020">
    <property type="term" value="C:membrane"/>
    <property type="evidence" value="ECO:0007669"/>
    <property type="project" value="UniProtKB-SubCell"/>
</dbReference>
<evidence type="ECO:0000256" key="1">
    <source>
        <dbReference type="ARBA" id="ARBA00001936"/>
    </source>
</evidence>
<evidence type="ECO:0000256" key="7">
    <source>
        <dbReference type="ARBA" id="ARBA00022679"/>
    </source>
</evidence>
<evidence type="ECO:0000256" key="11">
    <source>
        <dbReference type="ARBA" id="ARBA00022989"/>
    </source>
</evidence>
<keyword evidence="15" id="KW-0464">Manganese</keyword>
<comment type="caution">
    <text evidence="21">The sequence shown here is derived from an EMBL/GenBank/DDBJ whole genome shotgun (WGS) entry which is preliminary data.</text>
</comment>
<feature type="transmembrane region" description="Helical" evidence="20">
    <location>
        <begin position="138"/>
        <end position="156"/>
    </location>
</feature>
<evidence type="ECO:0000256" key="18">
    <source>
        <dbReference type="PIRNR" id="PIRNR000848"/>
    </source>
</evidence>
<evidence type="ECO:0000256" key="15">
    <source>
        <dbReference type="ARBA" id="ARBA00023211"/>
    </source>
</evidence>
<keyword evidence="8 20" id="KW-0812">Transmembrane</keyword>
<keyword evidence="7 18" id="KW-0808">Transferase</keyword>
<dbReference type="PANTHER" id="PTHR15362">
    <property type="entry name" value="PHOSPHATIDYLINOSITOL SYNTHASE"/>
    <property type="match status" value="1"/>
</dbReference>
<evidence type="ECO:0000256" key="16">
    <source>
        <dbReference type="ARBA" id="ARBA00023264"/>
    </source>
</evidence>
<sequence>MTDNVFLFVPNIIDYCRVILAFMSFYYMPTDHYKAACLYLLCGFLDEIDGRLARLLKQTSKLGAMLDQLTDRIITMCMCAALGHFYPTYILFFQFSMALDIFSHWVHIHSSLMIGKASHKHVDLSENFVLRYYYTNEYLMTVLCLGSEVFYCLLYLRHFTIGPVVAVVNISIGLWTSLLVVAAPIAVAKMIVNGVQMVTACRNIAAIDITEREKKH</sequence>
<dbReference type="Gene3D" id="1.20.120.1760">
    <property type="match status" value="1"/>
</dbReference>
<keyword evidence="13 18" id="KW-0472">Membrane</keyword>
<dbReference type="AlphaFoldDB" id="A0AAN8Q9D0"/>
<dbReference type="PROSITE" id="PS00379">
    <property type="entry name" value="CDP_ALCOHOL_P_TRANSF"/>
    <property type="match status" value="1"/>
</dbReference>
<evidence type="ECO:0000256" key="17">
    <source>
        <dbReference type="ARBA" id="ARBA00070582"/>
    </source>
</evidence>
<dbReference type="InterPro" id="IPR000462">
    <property type="entry name" value="CDP-OH_P_trans"/>
</dbReference>
<dbReference type="InterPro" id="IPR048254">
    <property type="entry name" value="CDP_ALCOHOL_P_TRANSF_CS"/>
</dbReference>
<evidence type="ECO:0000256" key="12">
    <source>
        <dbReference type="ARBA" id="ARBA00023098"/>
    </source>
</evidence>
<keyword evidence="22" id="KW-1185">Reference proteome</keyword>
<evidence type="ECO:0000256" key="2">
    <source>
        <dbReference type="ARBA" id="ARBA00001946"/>
    </source>
</evidence>
<keyword evidence="6 18" id="KW-0444">Lipid biosynthesis</keyword>
<keyword evidence="14 18" id="KW-0594">Phospholipid biosynthesis</keyword>
<evidence type="ECO:0000256" key="10">
    <source>
        <dbReference type="ARBA" id="ARBA00022842"/>
    </source>
</evidence>
<dbReference type="InterPro" id="IPR014387">
    <property type="entry name" value="CDP_diag_ino_3_P_euk"/>
</dbReference>
<gene>
    <name evidence="21" type="ORF">SNE40_004073</name>
</gene>
<comment type="cofactor">
    <cofactor evidence="1">
        <name>Mn(2+)</name>
        <dbReference type="ChEBI" id="CHEBI:29035"/>
    </cofactor>
</comment>
<comment type="similarity">
    <text evidence="4 18 19">Belongs to the CDP-alcohol phosphatidyltransferase class-I family.</text>
</comment>
<dbReference type="GO" id="GO:0003881">
    <property type="term" value="F:CDP-diacylglycerol-inositol 3-phosphatidyltransferase activity"/>
    <property type="evidence" value="ECO:0007669"/>
    <property type="project" value="UniProtKB-UniRule"/>
</dbReference>
<evidence type="ECO:0000313" key="22">
    <source>
        <dbReference type="Proteomes" id="UP001347796"/>
    </source>
</evidence>
<evidence type="ECO:0000256" key="3">
    <source>
        <dbReference type="ARBA" id="ARBA00004141"/>
    </source>
</evidence>
<dbReference type="PANTHER" id="PTHR15362:SF4">
    <property type="entry name" value="CDP-DIACYLGLYCEROL--INOSITOL 3-PHOSPHATIDYLTRANSFERASE"/>
    <property type="match status" value="1"/>
</dbReference>
<evidence type="ECO:0000256" key="4">
    <source>
        <dbReference type="ARBA" id="ARBA00010441"/>
    </source>
</evidence>
<evidence type="ECO:0000313" key="21">
    <source>
        <dbReference type="EMBL" id="KAK6192632.1"/>
    </source>
</evidence>
<comment type="catalytic activity">
    <reaction evidence="18">
        <text>a CDP-1,2-diacyl-sn-glycerol + myo-inositol = a 1,2-diacyl-sn-glycero-3-phospho-(1D-myo-inositol) + CMP + H(+)</text>
        <dbReference type="Rhea" id="RHEA:11580"/>
        <dbReference type="ChEBI" id="CHEBI:15378"/>
        <dbReference type="ChEBI" id="CHEBI:17268"/>
        <dbReference type="ChEBI" id="CHEBI:57880"/>
        <dbReference type="ChEBI" id="CHEBI:58332"/>
        <dbReference type="ChEBI" id="CHEBI:60377"/>
        <dbReference type="EC" id="2.7.8.11"/>
    </reaction>
</comment>
<evidence type="ECO:0000256" key="9">
    <source>
        <dbReference type="ARBA" id="ARBA00022723"/>
    </source>
</evidence>
<comment type="cofactor">
    <cofactor evidence="2">
        <name>Mg(2+)</name>
        <dbReference type="ChEBI" id="CHEBI:18420"/>
    </cofactor>
</comment>
<evidence type="ECO:0000256" key="14">
    <source>
        <dbReference type="ARBA" id="ARBA00023209"/>
    </source>
</evidence>
<dbReference type="Proteomes" id="UP001347796">
    <property type="component" value="Unassembled WGS sequence"/>
</dbReference>
<feature type="transmembrane region" description="Helical" evidence="20">
    <location>
        <begin position="163"/>
        <end position="187"/>
    </location>
</feature>
<proteinExistence type="inferred from homology"/>
<dbReference type="FunFam" id="1.20.120.1760:FF:000003">
    <property type="entry name" value="CDP-diacylglycerol--inositol 3-phosphatidyltransferase"/>
    <property type="match status" value="1"/>
</dbReference>
<organism evidence="21 22">
    <name type="scientific">Patella caerulea</name>
    <name type="common">Rayed Mediterranean limpet</name>
    <dbReference type="NCBI Taxonomy" id="87958"/>
    <lineage>
        <taxon>Eukaryota</taxon>
        <taxon>Metazoa</taxon>
        <taxon>Spiralia</taxon>
        <taxon>Lophotrochozoa</taxon>
        <taxon>Mollusca</taxon>
        <taxon>Gastropoda</taxon>
        <taxon>Patellogastropoda</taxon>
        <taxon>Patelloidea</taxon>
        <taxon>Patellidae</taxon>
        <taxon>Patella</taxon>
    </lineage>
</organism>
<protein>
    <recommendedName>
        <fullName evidence="17 18">CDP-diacylglycerol--inositol 3-phosphatidyltransferase</fullName>
        <ecNumber evidence="5 18">2.7.8.11</ecNumber>
    </recommendedName>
</protein>
<comment type="subcellular location">
    <subcellularLocation>
        <location evidence="3">Membrane</location>
        <topology evidence="3">Multi-pass membrane protein</topology>
    </subcellularLocation>
</comment>
<keyword evidence="12 18" id="KW-0443">Lipid metabolism</keyword>
<feature type="transmembrane region" description="Helical" evidence="20">
    <location>
        <begin position="73"/>
        <end position="95"/>
    </location>
</feature>
<dbReference type="EMBL" id="JAZGQO010000002">
    <property type="protein sequence ID" value="KAK6192632.1"/>
    <property type="molecule type" value="Genomic_DNA"/>
</dbReference>
<reference evidence="21 22" key="1">
    <citation type="submission" date="2024-01" db="EMBL/GenBank/DDBJ databases">
        <title>The genome of the rayed Mediterranean limpet Patella caerulea (Linnaeus, 1758).</title>
        <authorList>
            <person name="Anh-Thu Weber A."/>
            <person name="Halstead-Nussloch G."/>
        </authorList>
    </citation>
    <scope>NUCLEOTIDE SEQUENCE [LARGE SCALE GENOMIC DNA]</scope>
    <source>
        <strain evidence="21">AATW-2023a</strain>
        <tissue evidence="21">Whole specimen</tissue>
    </source>
</reference>
<accession>A0AAN8Q9D0</accession>
<dbReference type="GO" id="GO:0006661">
    <property type="term" value="P:phosphatidylinositol biosynthetic process"/>
    <property type="evidence" value="ECO:0007669"/>
    <property type="project" value="TreeGrafter"/>
</dbReference>
<keyword evidence="9" id="KW-0479">Metal-binding</keyword>
<evidence type="ECO:0000256" key="5">
    <source>
        <dbReference type="ARBA" id="ARBA00013212"/>
    </source>
</evidence>
<dbReference type="GO" id="GO:0005794">
    <property type="term" value="C:Golgi apparatus"/>
    <property type="evidence" value="ECO:0007669"/>
    <property type="project" value="TreeGrafter"/>
</dbReference>
<name>A0AAN8Q9D0_PATCE</name>
<feature type="transmembrane region" description="Helical" evidence="20">
    <location>
        <begin position="7"/>
        <end position="27"/>
    </location>
</feature>